<proteinExistence type="predicted"/>
<evidence type="ECO:0000313" key="1">
    <source>
        <dbReference type="EMBL" id="MBW78281.1"/>
    </source>
</evidence>
<reference evidence="1" key="1">
    <citation type="submission" date="2018-01" db="EMBL/GenBank/DDBJ databases">
        <title>An insight into the sialome of Amazonian anophelines.</title>
        <authorList>
            <person name="Ribeiro J.M."/>
            <person name="Scarpassa V."/>
            <person name="Calvo E."/>
        </authorList>
    </citation>
    <scope>NUCLEOTIDE SEQUENCE</scope>
</reference>
<protein>
    <submittedName>
        <fullName evidence="1">Putative secreted protein</fullName>
    </submittedName>
</protein>
<dbReference type="EMBL" id="GGFL01014103">
    <property type="protein sequence ID" value="MBW78281.1"/>
    <property type="molecule type" value="Transcribed_RNA"/>
</dbReference>
<sequence length="97" mass="10881">MQTPIIMRTLTTCSISVCWAMDRPRSVPRALPIPFISCSNCSSSSSSIRTTTRTMDARYRPRRCSIIRTNTHTRTTTIISTIISCIHSTPMTLVSSR</sequence>
<organism evidence="1">
    <name type="scientific">Anopheles darlingi</name>
    <name type="common">Mosquito</name>
    <dbReference type="NCBI Taxonomy" id="43151"/>
    <lineage>
        <taxon>Eukaryota</taxon>
        <taxon>Metazoa</taxon>
        <taxon>Ecdysozoa</taxon>
        <taxon>Arthropoda</taxon>
        <taxon>Hexapoda</taxon>
        <taxon>Insecta</taxon>
        <taxon>Pterygota</taxon>
        <taxon>Neoptera</taxon>
        <taxon>Endopterygota</taxon>
        <taxon>Diptera</taxon>
        <taxon>Nematocera</taxon>
        <taxon>Culicoidea</taxon>
        <taxon>Culicidae</taxon>
        <taxon>Anophelinae</taxon>
        <taxon>Anopheles</taxon>
    </lineage>
</organism>
<dbReference type="AlphaFoldDB" id="A0A2M4DL69"/>
<name>A0A2M4DL69_ANODA</name>
<accession>A0A2M4DL69</accession>